<comment type="caution">
    <text evidence="7">The sequence shown here is derived from an EMBL/GenBank/DDBJ whole genome shotgun (WGS) entry which is preliminary data.</text>
</comment>
<dbReference type="GO" id="GO:0016787">
    <property type="term" value="F:hydrolase activity"/>
    <property type="evidence" value="ECO:0007669"/>
    <property type="project" value="UniProtKB-KW"/>
</dbReference>
<dbReference type="PROSITE" id="PS51192">
    <property type="entry name" value="HELICASE_ATP_BIND_1"/>
    <property type="match status" value="1"/>
</dbReference>
<protein>
    <submittedName>
        <fullName evidence="7">Transcription-repair coupling factor</fullName>
    </submittedName>
</protein>
<dbReference type="GO" id="GO:0003677">
    <property type="term" value="F:DNA binding"/>
    <property type="evidence" value="ECO:0007669"/>
    <property type="project" value="UniProtKB-KW"/>
</dbReference>
<sequence>MLSRYTAPGDSENVKLSRLGGAEWTKTRKKVRAATEQMAKELIELYARRKRAHGHAFPPDDTWQGDFEQRFAYDETPDQLSSAAEIKHDMEQPWPMDRLLCGDVGVGKTEVALRAAFKCVMGGKQCAILAPTTILAWQHFNTAIARMEAFPIRIGLLSRYRSAKEQKETIRGLKDGTVDIVVGTHRLLSDDVKFKDLGPCHH</sequence>
<keyword evidence="1" id="KW-0227">DNA damage</keyword>
<dbReference type="PANTHER" id="PTHR47964">
    <property type="entry name" value="ATP-DEPENDENT DNA HELICASE HOMOLOG RECG, CHLOROPLASTIC"/>
    <property type="match status" value="1"/>
</dbReference>
<dbReference type="InterPro" id="IPR011545">
    <property type="entry name" value="DEAD/DEAH_box_helicase_dom"/>
</dbReference>
<dbReference type="GO" id="GO:0006281">
    <property type="term" value="P:DNA repair"/>
    <property type="evidence" value="ECO:0007669"/>
    <property type="project" value="UniProtKB-KW"/>
</dbReference>
<dbReference type="GO" id="GO:0005524">
    <property type="term" value="F:ATP binding"/>
    <property type="evidence" value="ECO:0007669"/>
    <property type="project" value="InterPro"/>
</dbReference>
<dbReference type="GO" id="GO:0003678">
    <property type="term" value="F:DNA helicase activity"/>
    <property type="evidence" value="ECO:0007669"/>
    <property type="project" value="TreeGrafter"/>
</dbReference>
<keyword evidence="5" id="KW-0234">DNA repair</keyword>
<dbReference type="SUPFAM" id="SSF52540">
    <property type="entry name" value="P-loop containing nucleoside triphosphate hydrolases"/>
    <property type="match status" value="1"/>
</dbReference>
<gene>
    <name evidence="7" type="ORF">LEA_14706</name>
</gene>
<feature type="domain" description="Helicase ATP-binding" evidence="6">
    <location>
        <begin position="89"/>
        <end position="202"/>
    </location>
</feature>
<dbReference type="Pfam" id="PF00270">
    <property type="entry name" value="DEAD"/>
    <property type="match status" value="1"/>
</dbReference>
<evidence type="ECO:0000256" key="3">
    <source>
        <dbReference type="ARBA" id="ARBA00022806"/>
    </source>
</evidence>
<keyword evidence="2" id="KW-0378">Hydrolase</keyword>
<dbReference type="InterPro" id="IPR027417">
    <property type="entry name" value="P-loop_NTPase"/>
</dbReference>
<proteinExistence type="predicted"/>
<dbReference type="AlphaFoldDB" id="K1S7V9"/>
<dbReference type="InterPro" id="IPR014001">
    <property type="entry name" value="Helicase_ATP-bd"/>
</dbReference>
<evidence type="ECO:0000256" key="2">
    <source>
        <dbReference type="ARBA" id="ARBA00022801"/>
    </source>
</evidence>
<dbReference type="EMBL" id="AJWY01010023">
    <property type="protein sequence ID" value="EKC56697.1"/>
    <property type="molecule type" value="Genomic_DNA"/>
</dbReference>
<accession>K1S7V9</accession>
<evidence type="ECO:0000256" key="4">
    <source>
        <dbReference type="ARBA" id="ARBA00023125"/>
    </source>
</evidence>
<evidence type="ECO:0000259" key="6">
    <source>
        <dbReference type="PROSITE" id="PS51192"/>
    </source>
</evidence>
<dbReference type="Gene3D" id="3.40.50.300">
    <property type="entry name" value="P-loop containing nucleotide triphosphate hydrolases"/>
    <property type="match status" value="1"/>
</dbReference>
<keyword evidence="3" id="KW-0067">ATP-binding</keyword>
<keyword evidence="3" id="KW-0547">Nucleotide-binding</keyword>
<dbReference type="InterPro" id="IPR047112">
    <property type="entry name" value="RecG/Mfd"/>
</dbReference>
<name>K1S7V9_9ZZZZ</name>
<reference evidence="7" key="1">
    <citation type="journal article" date="2013" name="Environ. Microbiol.">
        <title>Microbiota from the distal guts of lean and obese adolescents exhibit partial functional redundancy besides clear differences in community structure.</title>
        <authorList>
            <person name="Ferrer M."/>
            <person name="Ruiz A."/>
            <person name="Lanza F."/>
            <person name="Haange S.B."/>
            <person name="Oberbach A."/>
            <person name="Till H."/>
            <person name="Bargiela R."/>
            <person name="Campoy C."/>
            <person name="Segura M.T."/>
            <person name="Richter M."/>
            <person name="von Bergen M."/>
            <person name="Seifert J."/>
            <person name="Suarez A."/>
        </authorList>
    </citation>
    <scope>NUCLEOTIDE SEQUENCE</scope>
</reference>
<evidence type="ECO:0000313" key="7">
    <source>
        <dbReference type="EMBL" id="EKC56697.1"/>
    </source>
</evidence>
<keyword evidence="4" id="KW-0238">DNA-binding</keyword>
<organism evidence="7">
    <name type="scientific">human gut metagenome</name>
    <dbReference type="NCBI Taxonomy" id="408170"/>
    <lineage>
        <taxon>unclassified sequences</taxon>
        <taxon>metagenomes</taxon>
        <taxon>organismal metagenomes</taxon>
    </lineage>
</organism>
<keyword evidence="3" id="KW-0347">Helicase</keyword>
<dbReference type="PANTHER" id="PTHR47964:SF1">
    <property type="entry name" value="ATP-DEPENDENT DNA HELICASE HOMOLOG RECG, CHLOROPLASTIC"/>
    <property type="match status" value="1"/>
</dbReference>
<evidence type="ECO:0000256" key="1">
    <source>
        <dbReference type="ARBA" id="ARBA00022763"/>
    </source>
</evidence>
<dbReference type="Gene3D" id="2.40.10.170">
    <property type="match status" value="1"/>
</dbReference>
<evidence type="ECO:0000256" key="5">
    <source>
        <dbReference type="ARBA" id="ARBA00023204"/>
    </source>
</evidence>